<gene>
    <name evidence="2" type="ORF">H9742_09540</name>
</gene>
<accession>A0A9D1R6G0</accession>
<feature type="domain" description="DUF1266" evidence="1">
    <location>
        <begin position="90"/>
        <end position="185"/>
    </location>
</feature>
<dbReference type="Pfam" id="PF06889">
    <property type="entry name" value="DUF1266"/>
    <property type="match status" value="1"/>
</dbReference>
<comment type="caution">
    <text evidence="2">The sequence shown here is derived from an EMBL/GenBank/DDBJ whole genome shotgun (WGS) entry which is preliminary data.</text>
</comment>
<protein>
    <submittedName>
        <fullName evidence="2">DUF1266 domain-containing protein</fullName>
    </submittedName>
</protein>
<proteinExistence type="predicted"/>
<dbReference type="AlphaFoldDB" id="A0A9D1R6G0"/>
<evidence type="ECO:0000313" key="3">
    <source>
        <dbReference type="Proteomes" id="UP000824265"/>
    </source>
</evidence>
<reference evidence="2" key="1">
    <citation type="journal article" date="2021" name="PeerJ">
        <title>Extensive microbial diversity within the chicken gut microbiome revealed by metagenomics and culture.</title>
        <authorList>
            <person name="Gilroy R."/>
            <person name="Ravi A."/>
            <person name="Getino M."/>
            <person name="Pursley I."/>
            <person name="Horton D.L."/>
            <person name="Alikhan N.F."/>
            <person name="Baker D."/>
            <person name="Gharbi K."/>
            <person name="Hall N."/>
            <person name="Watson M."/>
            <person name="Adriaenssens E.M."/>
            <person name="Foster-Nyarko E."/>
            <person name="Jarju S."/>
            <person name="Secka A."/>
            <person name="Antonio M."/>
            <person name="Oren A."/>
            <person name="Chaudhuri R.R."/>
            <person name="La Ragione R."/>
            <person name="Hildebrand F."/>
            <person name="Pallen M.J."/>
        </authorList>
    </citation>
    <scope>NUCLEOTIDE SEQUENCE</scope>
    <source>
        <strain evidence="2">CHK195-6426</strain>
    </source>
</reference>
<sequence length="195" mass="21990">MGLFDIFGKKGAESETMPQNDTERWIAATYAAWAVNTGGDWHYFAGAKEKNRQEGASMRTMLRRDWGVTDRASLLDMVSYLTTLYSEGEDCEAEDVASGAWDLCRACQILGMGFVGGYIDRDEMVQRSIEVGRVMQCYYHSWAELYDSYTKGYGDWRSGQGGDTQKDIADREKLCFDLRSQPDGPCCVEWGLALE</sequence>
<dbReference type="EMBL" id="DXGH01000051">
    <property type="protein sequence ID" value="HIW81740.1"/>
    <property type="molecule type" value="Genomic_DNA"/>
</dbReference>
<evidence type="ECO:0000259" key="1">
    <source>
        <dbReference type="Pfam" id="PF06889"/>
    </source>
</evidence>
<name>A0A9D1R6G0_9FIRM</name>
<dbReference type="InterPro" id="IPR009677">
    <property type="entry name" value="DUF1266"/>
</dbReference>
<reference evidence="2" key="2">
    <citation type="submission" date="2021-04" db="EMBL/GenBank/DDBJ databases">
        <authorList>
            <person name="Gilroy R."/>
        </authorList>
    </citation>
    <scope>NUCLEOTIDE SEQUENCE</scope>
    <source>
        <strain evidence="2">CHK195-6426</strain>
    </source>
</reference>
<evidence type="ECO:0000313" key="2">
    <source>
        <dbReference type="EMBL" id="HIW81740.1"/>
    </source>
</evidence>
<organism evidence="2 3">
    <name type="scientific">Candidatus Acetatifactor stercoripullorum</name>
    <dbReference type="NCBI Taxonomy" id="2838414"/>
    <lineage>
        <taxon>Bacteria</taxon>
        <taxon>Bacillati</taxon>
        <taxon>Bacillota</taxon>
        <taxon>Clostridia</taxon>
        <taxon>Lachnospirales</taxon>
        <taxon>Lachnospiraceae</taxon>
        <taxon>Acetatifactor</taxon>
    </lineage>
</organism>
<dbReference type="Proteomes" id="UP000824265">
    <property type="component" value="Unassembled WGS sequence"/>
</dbReference>